<dbReference type="AlphaFoldDB" id="A0A831X0L2"/>
<comment type="caution">
    <text evidence="1">The sequence shown here is derived from an EMBL/GenBank/DDBJ whole genome shotgun (WGS) entry which is preliminary data.</text>
</comment>
<gene>
    <name evidence="1" type="ORF">ENP34_15465</name>
</gene>
<protein>
    <recommendedName>
        <fullName evidence="2">DUF1579 domain-containing protein</fullName>
    </recommendedName>
</protein>
<proteinExistence type="predicted"/>
<evidence type="ECO:0008006" key="2">
    <source>
        <dbReference type="Google" id="ProtNLM"/>
    </source>
</evidence>
<reference evidence="1" key="1">
    <citation type="journal article" date="2020" name="mSystems">
        <title>Genome- and Community-Level Interaction Insights into Carbon Utilization and Element Cycling Functions of Hydrothermarchaeota in Hydrothermal Sediment.</title>
        <authorList>
            <person name="Zhou Z."/>
            <person name="Liu Y."/>
            <person name="Xu W."/>
            <person name="Pan J."/>
            <person name="Luo Z.H."/>
            <person name="Li M."/>
        </authorList>
    </citation>
    <scope>NUCLEOTIDE SEQUENCE [LARGE SCALE GENOMIC DNA]</scope>
    <source>
        <strain evidence="1">SpSt-210</strain>
    </source>
</reference>
<evidence type="ECO:0000313" key="1">
    <source>
        <dbReference type="EMBL" id="HEG92813.1"/>
    </source>
</evidence>
<name>A0A831X0L2_9BACT</name>
<organism evidence="1">
    <name type="scientific">Thermorudis peleae</name>
    <dbReference type="NCBI Taxonomy" id="1382356"/>
    <lineage>
        <taxon>Bacteria</taxon>
        <taxon>Pseudomonadati</taxon>
        <taxon>Thermomicrobiota</taxon>
        <taxon>Thermomicrobia</taxon>
        <taxon>Thermomicrobia incertae sedis</taxon>
        <taxon>Thermorudis</taxon>
    </lineage>
</organism>
<accession>A0A831X0L2</accession>
<dbReference type="EMBL" id="DSIY01000361">
    <property type="protein sequence ID" value="HEG92813.1"/>
    <property type="molecule type" value="Genomic_DNA"/>
</dbReference>
<sequence length="158" mass="17815">MPNGSSEAGFPGEPRPNETAHLLDALVGTWTIEIVHPLAPGSTIRGKANFEWLGNRSFLIHRWEVEHPDFPDGIAVIGRGDSSSERVMHFFDSRGVHRVYATSFRDDQWAIWRVSPGFSQRFTGVLSADGQTISGRWEKSEGGATWEHDFDMSYRRAR</sequence>